<comment type="activity regulation">
    <text evidence="11">Na(+) is not transported, but it plays an essential structural role and its presence is essential for fluoride channel function.</text>
</comment>
<evidence type="ECO:0000256" key="3">
    <source>
        <dbReference type="ARBA" id="ARBA00022519"/>
    </source>
</evidence>
<evidence type="ECO:0000256" key="9">
    <source>
        <dbReference type="ARBA" id="ARBA00035120"/>
    </source>
</evidence>
<evidence type="ECO:0000256" key="5">
    <source>
        <dbReference type="ARBA" id="ARBA00022989"/>
    </source>
</evidence>
<keyword evidence="11" id="KW-0813">Transport</keyword>
<protein>
    <recommendedName>
        <fullName evidence="11">Fluoride-specific ion channel FluC</fullName>
    </recommendedName>
</protein>
<organism evidence="12 13">
    <name type="scientific">Candidatus Kapaibacterium thiocyanatum</name>
    <dbReference type="NCBI Taxonomy" id="1895771"/>
    <lineage>
        <taxon>Bacteria</taxon>
        <taxon>Pseudomonadati</taxon>
        <taxon>Candidatus Kapaibacteriota</taxon>
        <taxon>Candidatus Kapaibacteriia</taxon>
        <taxon>Candidatus Kapaibacteriales</taxon>
        <taxon>Candidatus Kapaibacteriaceae</taxon>
        <taxon>Candidatus Kapaibacterium</taxon>
    </lineage>
</organism>
<dbReference type="STRING" id="1895771.BGO89_05340"/>
<dbReference type="HAMAP" id="MF_00454">
    <property type="entry name" value="FluC"/>
    <property type="match status" value="1"/>
</dbReference>
<keyword evidence="2 11" id="KW-1003">Cell membrane</keyword>
<dbReference type="Proteomes" id="UP000184233">
    <property type="component" value="Unassembled WGS sequence"/>
</dbReference>
<feature type="transmembrane region" description="Helical" evidence="11">
    <location>
        <begin position="66"/>
        <end position="90"/>
    </location>
</feature>
<evidence type="ECO:0000256" key="1">
    <source>
        <dbReference type="ARBA" id="ARBA00004651"/>
    </source>
</evidence>
<comment type="function">
    <text evidence="11">Fluoride-specific ion channel. Important for reducing fluoride concentration in the cell, thus reducing its toxicity.</text>
</comment>
<dbReference type="GO" id="GO:0062054">
    <property type="term" value="F:fluoride channel activity"/>
    <property type="evidence" value="ECO:0007669"/>
    <property type="project" value="UniProtKB-UniRule"/>
</dbReference>
<dbReference type="Pfam" id="PF02537">
    <property type="entry name" value="CRCB"/>
    <property type="match status" value="1"/>
</dbReference>
<keyword evidence="11" id="KW-0479">Metal-binding</keyword>
<evidence type="ECO:0000256" key="6">
    <source>
        <dbReference type="ARBA" id="ARBA00023065"/>
    </source>
</evidence>
<dbReference type="NCBIfam" id="TIGR00494">
    <property type="entry name" value="crcB"/>
    <property type="match status" value="1"/>
</dbReference>
<sequence length="126" mass="12743">MLVSLIMVMVGGAVGSALRFLVGLMIPTSPGHVPVATLIINLAGSAVLGAISMLSARYDLVSKDMALLLGTGLCGGFTTFSTFSVELMMLVDVDRYVVAALYLVASTVGGITAAFAGAAIARMAAS</sequence>
<feature type="transmembrane region" description="Helical" evidence="11">
    <location>
        <begin position="96"/>
        <end position="121"/>
    </location>
</feature>
<keyword evidence="6 11" id="KW-0406">Ion transport</keyword>
<evidence type="ECO:0000256" key="11">
    <source>
        <dbReference type="HAMAP-Rule" id="MF_00454"/>
    </source>
</evidence>
<proteinExistence type="inferred from homology"/>
<comment type="catalytic activity">
    <reaction evidence="10">
        <text>fluoride(in) = fluoride(out)</text>
        <dbReference type="Rhea" id="RHEA:76159"/>
        <dbReference type="ChEBI" id="CHEBI:17051"/>
    </reaction>
    <physiologicalReaction direction="left-to-right" evidence="10">
        <dbReference type="Rhea" id="RHEA:76160"/>
    </physiologicalReaction>
</comment>
<evidence type="ECO:0000256" key="4">
    <source>
        <dbReference type="ARBA" id="ARBA00022692"/>
    </source>
</evidence>
<dbReference type="GO" id="GO:0005886">
    <property type="term" value="C:plasma membrane"/>
    <property type="evidence" value="ECO:0007669"/>
    <property type="project" value="UniProtKB-SubCell"/>
</dbReference>
<evidence type="ECO:0000256" key="7">
    <source>
        <dbReference type="ARBA" id="ARBA00023136"/>
    </source>
</evidence>
<dbReference type="InterPro" id="IPR003691">
    <property type="entry name" value="FluC"/>
</dbReference>
<keyword evidence="4 11" id="KW-0812">Transmembrane</keyword>
<dbReference type="GO" id="GO:0140114">
    <property type="term" value="P:cellular detoxification of fluoride"/>
    <property type="evidence" value="ECO:0007669"/>
    <property type="project" value="UniProtKB-UniRule"/>
</dbReference>
<reference evidence="12 13" key="1">
    <citation type="submission" date="2016-09" db="EMBL/GenBank/DDBJ databases">
        <title>Genome-resolved meta-omics ties microbial dynamics to process performance in biotechnology for thiocyanate degradation.</title>
        <authorList>
            <person name="Kantor R.S."/>
            <person name="Huddy R.J."/>
            <person name="Iyer R."/>
            <person name="Thomas B.C."/>
            <person name="Brown C.T."/>
            <person name="Anantharaman K."/>
            <person name="Tringe S."/>
            <person name="Hettich R.L."/>
            <person name="Harrison S.T."/>
            <person name="Banfield J.F."/>
        </authorList>
    </citation>
    <scope>NUCLEOTIDE SEQUENCE [LARGE SCALE GENOMIC DNA]</scope>
    <source>
        <strain evidence="12">59-99</strain>
    </source>
</reference>
<comment type="subcellular location">
    <subcellularLocation>
        <location evidence="1 11">Cell membrane</location>
        <topology evidence="1 11">Multi-pass membrane protein</topology>
    </subcellularLocation>
</comment>
<feature type="transmembrane region" description="Helical" evidence="11">
    <location>
        <begin position="33"/>
        <end position="54"/>
    </location>
</feature>
<keyword evidence="8 11" id="KW-0407">Ion channel</keyword>
<comment type="caution">
    <text evidence="12">The sequence shown here is derived from an EMBL/GenBank/DDBJ whole genome shotgun (WGS) entry which is preliminary data.</text>
</comment>
<keyword evidence="5 11" id="KW-1133">Transmembrane helix</keyword>
<dbReference type="AlphaFoldDB" id="A0A1M3L1F2"/>
<evidence type="ECO:0000256" key="10">
    <source>
        <dbReference type="ARBA" id="ARBA00035585"/>
    </source>
</evidence>
<feature type="binding site" evidence="11">
    <location>
        <position position="78"/>
    </location>
    <ligand>
        <name>Na(+)</name>
        <dbReference type="ChEBI" id="CHEBI:29101"/>
        <note>structural</note>
    </ligand>
</feature>
<evidence type="ECO:0000313" key="13">
    <source>
        <dbReference type="Proteomes" id="UP000184233"/>
    </source>
</evidence>
<comment type="similarity">
    <text evidence="9 11">Belongs to the fluoride channel Fluc/FEX (TC 1.A.43) family.</text>
</comment>
<dbReference type="PANTHER" id="PTHR28259:SF1">
    <property type="entry name" value="FLUORIDE EXPORT PROTEIN 1-RELATED"/>
    <property type="match status" value="1"/>
</dbReference>
<dbReference type="EMBL" id="MKVH01000015">
    <property type="protein sequence ID" value="OJX58764.1"/>
    <property type="molecule type" value="Genomic_DNA"/>
</dbReference>
<accession>A0A1M3L1F2</accession>
<evidence type="ECO:0000256" key="2">
    <source>
        <dbReference type="ARBA" id="ARBA00022475"/>
    </source>
</evidence>
<evidence type="ECO:0000313" key="12">
    <source>
        <dbReference type="EMBL" id="OJX58764.1"/>
    </source>
</evidence>
<keyword evidence="7 11" id="KW-0472">Membrane</keyword>
<feature type="binding site" evidence="11">
    <location>
        <position position="75"/>
    </location>
    <ligand>
        <name>Na(+)</name>
        <dbReference type="ChEBI" id="CHEBI:29101"/>
        <note>structural</note>
    </ligand>
</feature>
<dbReference type="GO" id="GO:0046872">
    <property type="term" value="F:metal ion binding"/>
    <property type="evidence" value="ECO:0007669"/>
    <property type="project" value="UniProtKB-KW"/>
</dbReference>
<keyword evidence="11" id="KW-0915">Sodium</keyword>
<evidence type="ECO:0000256" key="8">
    <source>
        <dbReference type="ARBA" id="ARBA00023303"/>
    </source>
</evidence>
<dbReference type="PANTHER" id="PTHR28259">
    <property type="entry name" value="FLUORIDE EXPORT PROTEIN 1-RELATED"/>
    <property type="match status" value="1"/>
</dbReference>
<keyword evidence="3" id="KW-0997">Cell inner membrane</keyword>
<name>A0A1M3L1F2_9BACT</name>
<gene>
    <name evidence="11" type="primary">fluC</name>
    <name evidence="11" type="synonym">crcB</name>
    <name evidence="12" type="ORF">BGO89_05340</name>
</gene>